<evidence type="ECO:0000313" key="3">
    <source>
        <dbReference type="Proteomes" id="UP000474957"/>
    </source>
</evidence>
<dbReference type="Proteomes" id="UP000474957">
    <property type="component" value="Unassembled WGS sequence"/>
</dbReference>
<proteinExistence type="predicted"/>
<dbReference type="EMBL" id="WIND01000073">
    <property type="protein sequence ID" value="MSU92241.1"/>
    <property type="molecule type" value="Genomic_DNA"/>
</dbReference>
<evidence type="ECO:0000256" key="1">
    <source>
        <dbReference type="SAM" id="SignalP"/>
    </source>
</evidence>
<name>A0A6L5Z6Q8_9RHOB</name>
<reference evidence="2 3" key="1">
    <citation type="submission" date="2019-10" db="EMBL/GenBank/DDBJ databases">
        <title>Cognatihalovulum marinum gen. nov. sp. nov., a new member of the family Rhodobacteraceae isolated from deep seawater of the Northwest Indian Ocean.</title>
        <authorList>
            <person name="Ruan C."/>
            <person name="Wang J."/>
            <person name="Zheng X."/>
            <person name="Song L."/>
            <person name="Zhu Y."/>
            <person name="Huang Y."/>
            <person name="Lu Z."/>
            <person name="Du W."/>
            <person name="Huang L."/>
            <person name="Dai X."/>
        </authorList>
    </citation>
    <scope>NUCLEOTIDE SEQUENCE [LARGE SCALE GENOMIC DNA]</scope>
    <source>
        <strain evidence="2 3">2CG4</strain>
    </source>
</reference>
<gene>
    <name evidence="2" type="ORF">GE300_22180</name>
</gene>
<sequence>MKTTILRKPAIAAVLAAAVALSACTSDQVIDNTVGVASGATKVVAKGAVGAGKLVYKGGQAIVGSDDE</sequence>
<dbReference type="AlphaFoldDB" id="A0A6L5Z6Q8"/>
<dbReference type="PROSITE" id="PS51257">
    <property type="entry name" value="PROKAR_LIPOPROTEIN"/>
    <property type="match status" value="1"/>
</dbReference>
<feature type="chain" id="PRO_5026835445" description="Lipoprotein" evidence="1">
    <location>
        <begin position="26"/>
        <end position="68"/>
    </location>
</feature>
<protein>
    <recommendedName>
        <fullName evidence="4">Lipoprotein</fullName>
    </recommendedName>
</protein>
<feature type="signal peptide" evidence="1">
    <location>
        <begin position="1"/>
        <end position="25"/>
    </location>
</feature>
<keyword evidence="1" id="KW-0732">Signal</keyword>
<dbReference type="RefSeq" id="WP_154449736.1">
    <property type="nucleotide sequence ID" value="NZ_WIND01000073.1"/>
</dbReference>
<organism evidence="2 3">
    <name type="scientific">Halovulum marinum</name>
    <dbReference type="NCBI Taxonomy" id="2662447"/>
    <lineage>
        <taxon>Bacteria</taxon>
        <taxon>Pseudomonadati</taxon>
        <taxon>Pseudomonadota</taxon>
        <taxon>Alphaproteobacteria</taxon>
        <taxon>Rhodobacterales</taxon>
        <taxon>Paracoccaceae</taxon>
        <taxon>Halovulum</taxon>
    </lineage>
</organism>
<evidence type="ECO:0000313" key="2">
    <source>
        <dbReference type="EMBL" id="MSU92241.1"/>
    </source>
</evidence>
<keyword evidence="3" id="KW-1185">Reference proteome</keyword>
<accession>A0A6L5Z6Q8</accession>
<evidence type="ECO:0008006" key="4">
    <source>
        <dbReference type="Google" id="ProtNLM"/>
    </source>
</evidence>
<comment type="caution">
    <text evidence="2">The sequence shown here is derived from an EMBL/GenBank/DDBJ whole genome shotgun (WGS) entry which is preliminary data.</text>
</comment>